<accession>A0A8S9IZ21</accession>
<reference evidence="2" key="1">
    <citation type="submission" date="2019-12" db="EMBL/GenBank/DDBJ databases">
        <title>Genome sequencing and annotation of Brassica cretica.</title>
        <authorList>
            <person name="Studholme D.J."/>
            <person name="Sarris P.F."/>
        </authorList>
    </citation>
    <scope>NUCLEOTIDE SEQUENCE</scope>
    <source>
        <strain evidence="2">PFS-102/07</strain>
        <tissue evidence="2">Leaf</tissue>
    </source>
</reference>
<feature type="region of interest" description="Disordered" evidence="1">
    <location>
        <begin position="228"/>
        <end position="299"/>
    </location>
</feature>
<feature type="compositionally biased region" description="Basic and acidic residues" evidence="1">
    <location>
        <begin position="281"/>
        <end position="299"/>
    </location>
</feature>
<evidence type="ECO:0000256" key="1">
    <source>
        <dbReference type="SAM" id="MobiDB-lite"/>
    </source>
</evidence>
<dbReference type="AlphaFoldDB" id="A0A8S9IZ21"/>
<evidence type="ECO:0000313" key="2">
    <source>
        <dbReference type="EMBL" id="KAF2575084.1"/>
    </source>
</evidence>
<proteinExistence type="predicted"/>
<feature type="compositionally biased region" description="Basic residues" evidence="1">
    <location>
        <begin position="239"/>
        <end position="248"/>
    </location>
</feature>
<dbReference type="EMBL" id="QGKY02001015">
    <property type="protein sequence ID" value="KAF2575084.1"/>
    <property type="molecule type" value="Genomic_DNA"/>
</dbReference>
<organism evidence="2">
    <name type="scientific">Brassica cretica</name>
    <name type="common">Mustard</name>
    <dbReference type="NCBI Taxonomy" id="69181"/>
    <lineage>
        <taxon>Eukaryota</taxon>
        <taxon>Viridiplantae</taxon>
        <taxon>Streptophyta</taxon>
        <taxon>Embryophyta</taxon>
        <taxon>Tracheophyta</taxon>
        <taxon>Spermatophyta</taxon>
        <taxon>Magnoliopsida</taxon>
        <taxon>eudicotyledons</taxon>
        <taxon>Gunneridae</taxon>
        <taxon>Pentapetalae</taxon>
        <taxon>rosids</taxon>
        <taxon>malvids</taxon>
        <taxon>Brassicales</taxon>
        <taxon>Brassicaceae</taxon>
        <taxon>Brassiceae</taxon>
        <taxon>Brassica</taxon>
    </lineage>
</organism>
<gene>
    <name evidence="2" type="ORF">F2Q70_00005809</name>
</gene>
<comment type="caution">
    <text evidence="2">The sequence shown here is derived from an EMBL/GenBank/DDBJ whole genome shotgun (WGS) entry which is preliminary data.</text>
</comment>
<protein>
    <submittedName>
        <fullName evidence="2">Uncharacterized protein</fullName>
    </submittedName>
</protein>
<sequence>MNESKVINHKRAKREQRGLISEFAFEREQQRDETWVLGPRARGLCYGNLDEDARFWDGRSSSPMGEVTLVETALAYDRDLIQTDPLLDIPRIDRELVFRELSGIDSVVIGFDPNRIDVVRAERVAAGEEEEAEREVRVVAEAESDVGELGRSEAGRGFEGSNGGEETVVKREIEEKWVEPGLGFRVRWRIRFSVELDILKMWNILNFEFVRLKARNFDVLCEERVKRHRGTEKDDEKRSRRSEKKKEKKSLTSTTDQESESKEDVLDEGDDDEDDLEEEHETQVHPEAEPELKRAPEFR</sequence>
<name>A0A8S9IZ21_BRACR</name>
<feature type="compositionally biased region" description="Acidic residues" evidence="1">
    <location>
        <begin position="265"/>
        <end position="280"/>
    </location>
</feature>
<feature type="compositionally biased region" description="Basic and acidic residues" evidence="1">
    <location>
        <begin position="228"/>
        <end position="238"/>
    </location>
</feature>